<reference evidence="1 2" key="1">
    <citation type="journal article" date="2021" name="bioRxiv">
        <title>Chromosome-scale and haplotype-resolved genome assembly of a tetraploid potato cultivar.</title>
        <authorList>
            <person name="Sun H."/>
            <person name="Jiao W.-B."/>
            <person name="Krause K."/>
            <person name="Campoy J.A."/>
            <person name="Goel M."/>
            <person name="Folz-Donahue K."/>
            <person name="Kukat C."/>
            <person name="Huettel B."/>
            <person name="Schneeberger K."/>
        </authorList>
    </citation>
    <scope>NUCLEOTIDE SEQUENCE [LARGE SCALE GENOMIC DNA]</scope>
    <source>
        <strain evidence="1">SolTubOtavaFocal</strain>
        <tissue evidence="1">Leaves</tissue>
    </source>
</reference>
<comment type="caution">
    <text evidence="1">The sequence shown here is derived from an EMBL/GenBank/DDBJ whole genome shotgun (WGS) entry which is preliminary data.</text>
</comment>
<protein>
    <submittedName>
        <fullName evidence="1">Uncharacterized protein</fullName>
    </submittedName>
</protein>
<evidence type="ECO:0000313" key="2">
    <source>
        <dbReference type="Proteomes" id="UP000826656"/>
    </source>
</evidence>
<dbReference type="EMBL" id="JAIVGD010000023">
    <property type="protein sequence ID" value="KAH0742929.1"/>
    <property type="molecule type" value="Genomic_DNA"/>
</dbReference>
<proteinExistence type="predicted"/>
<organism evidence="1 2">
    <name type="scientific">Solanum tuberosum</name>
    <name type="common">Potato</name>
    <dbReference type="NCBI Taxonomy" id="4113"/>
    <lineage>
        <taxon>Eukaryota</taxon>
        <taxon>Viridiplantae</taxon>
        <taxon>Streptophyta</taxon>
        <taxon>Embryophyta</taxon>
        <taxon>Tracheophyta</taxon>
        <taxon>Spermatophyta</taxon>
        <taxon>Magnoliopsida</taxon>
        <taxon>eudicotyledons</taxon>
        <taxon>Gunneridae</taxon>
        <taxon>Pentapetalae</taxon>
        <taxon>asterids</taxon>
        <taxon>lamiids</taxon>
        <taxon>Solanales</taxon>
        <taxon>Solanaceae</taxon>
        <taxon>Solanoideae</taxon>
        <taxon>Solaneae</taxon>
        <taxon>Solanum</taxon>
    </lineage>
</organism>
<dbReference type="Proteomes" id="UP000826656">
    <property type="component" value="Unassembled WGS sequence"/>
</dbReference>
<evidence type="ECO:0000313" key="1">
    <source>
        <dbReference type="EMBL" id="KAH0742929.1"/>
    </source>
</evidence>
<name>A0ABQ7U7P3_SOLTU</name>
<sequence>MLSKLQPSLGSLHSSTKPVRSTLILPDEKKVEFISGPSIEGQSAATRNLNKILQLLEDDEVGIIMGGVGKTTLVKNLNNELLKTTASSSKLPFY</sequence>
<keyword evidence="2" id="KW-1185">Reference proteome</keyword>
<gene>
    <name evidence="1" type="ORF">KY290_030922</name>
</gene>
<accession>A0ABQ7U7P3</accession>